<feature type="compositionally biased region" description="Low complexity" evidence="1">
    <location>
        <begin position="351"/>
        <end position="360"/>
    </location>
</feature>
<dbReference type="OrthoDB" id="4097064at2759"/>
<feature type="domain" description="SWR1-complex protein 3" evidence="2">
    <location>
        <begin position="42"/>
        <end position="153"/>
    </location>
</feature>
<dbReference type="InterPro" id="IPR057558">
    <property type="entry name" value="Swc3_dom"/>
</dbReference>
<feature type="compositionally biased region" description="Basic and acidic residues" evidence="1">
    <location>
        <begin position="161"/>
        <end position="202"/>
    </location>
</feature>
<evidence type="ECO:0000259" key="2">
    <source>
        <dbReference type="Pfam" id="PF24707"/>
    </source>
</evidence>
<reference evidence="4 5" key="1">
    <citation type="submission" date="2016-03" db="EMBL/GenBank/DDBJ databases">
        <authorList>
            <person name="Devillers H."/>
        </authorList>
    </citation>
    <scope>NUCLEOTIDE SEQUENCE [LARGE SCALE GENOMIC DNA]</scope>
    <source>
        <strain evidence="4">CBS 6772</strain>
    </source>
</reference>
<dbReference type="GO" id="GO:0000812">
    <property type="term" value="C:Swr1 complex"/>
    <property type="evidence" value="ECO:0007669"/>
    <property type="project" value="InterPro"/>
</dbReference>
<feature type="compositionally biased region" description="Basic residues" evidence="1">
    <location>
        <begin position="365"/>
        <end position="375"/>
    </location>
</feature>
<organism evidence="4 5">
    <name type="scientific">Lachancea fermentati</name>
    <name type="common">Zygosaccharomyces fermentati</name>
    <dbReference type="NCBI Taxonomy" id="4955"/>
    <lineage>
        <taxon>Eukaryota</taxon>
        <taxon>Fungi</taxon>
        <taxon>Dikarya</taxon>
        <taxon>Ascomycota</taxon>
        <taxon>Saccharomycotina</taxon>
        <taxon>Saccharomycetes</taxon>
        <taxon>Saccharomycetales</taxon>
        <taxon>Saccharomycetaceae</taxon>
        <taxon>Lachancea</taxon>
    </lineage>
</organism>
<dbReference type="AlphaFoldDB" id="A0A1G4MC09"/>
<evidence type="ECO:0000313" key="5">
    <source>
        <dbReference type="Proteomes" id="UP000190831"/>
    </source>
</evidence>
<dbReference type="OMA" id="MQKMCDC"/>
<feature type="region of interest" description="Disordered" evidence="1">
    <location>
        <begin position="161"/>
        <end position="262"/>
    </location>
</feature>
<dbReference type="Pfam" id="PF26242">
    <property type="entry name" value="Swc3_C"/>
    <property type="match status" value="1"/>
</dbReference>
<feature type="domain" description="Swc3 C-terminal" evidence="3">
    <location>
        <begin position="383"/>
        <end position="566"/>
    </location>
</feature>
<dbReference type="EMBL" id="LT598492">
    <property type="protein sequence ID" value="SCW01343.1"/>
    <property type="molecule type" value="Genomic_DNA"/>
</dbReference>
<feature type="region of interest" description="Disordered" evidence="1">
    <location>
        <begin position="456"/>
        <end position="483"/>
    </location>
</feature>
<dbReference type="STRING" id="4955.A0A1G4MC09"/>
<dbReference type="Pfam" id="PF24707">
    <property type="entry name" value="Swc3"/>
    <property type="match status" value="1"/>
</dbReference>
<dbReference type="InterPro" id="IPR058986">
    <property type="entry name" value="Swc3_C"/>
</dbReference>
<proteinExistence type="predicted"/>
<dbReference type="GO" id="GO:0140849">
    <property type="term" value="F:ATP-dependent H2AZ histone chaperone activity"/>
    <property type="evidence" value="ECO:0007669"/>
    <property type="project" value="InterPro"/>
</dbReference>
<dbReference type="InterPro" id="IPR037651">
    <property type="entry name" value="Swc3"/>
</dbReference>
<feature type="region of interest" description="Disordered" evidence="1">
    <location>
        <begin position="1"/>
        <end position="29"/>
    </location>
</feature>
<protein>
    <submittedName>
        <fullName evidence="4">LAFE_0D10484g1_1</fullName>
    </submittedName>
</protein>
<dbReference type="PANTHER" id="PTHR28108">
    <property type="entry name" value="SWR1-COMPLEX PROTEIN 3"/>
    <property type="match status" value="1"/>
</dbReference>
<evidence type="ECO:0000259" key="3">
    <source>
        <dbReference type="Pfam" id="PF26242"/>
    </source>
</evidence>
<keyword evidence="5" id="KW-1185">Reference proteome</keyword>
<sequence>MSRTTRLRSRSAATEATRHVKKDESEKEELDTYGLVEEANGRPYQLIEGLPCSMEVPQYSSTLTHALSVKDSAVLYTSMLSSRRTWINSEMFDMLWSKQYLNAKEKERLVKEGIDPETIDASAAREKMHKLCDCYMVGGPHTFPIRLFILKNDDIERQWNEAQEQKKKDKEERKKRELEEKKKRQEERKQQQWMRKQEKQQQKESSTSKKTPNKEKSKKNSTSQASAEKPRSQTPQQKKPPPQSAEDQKMITNLNLMAQKDPDLNSLMVIVAGGRATAQQVEDFKKYIEKARKMPAPTGWKPISPAKAKTKNNDKKPSKNTVENQEELDARQTLEKAPVKVEDPSQLSRETTPGTTSTTSEQPRQKRKYTKRKKVDKPEPEDKSMQLTTFQQKYMHSADIVFEYAENPNKRFSLPKDAILEKLEDEESYLMSWIVVHNKKEIFKYEERVKKKHQKELAKKHAMTDPTNNSEIDENDPSEGSYDVFADPQSPVPLYTPMTVKFTNISKKFTPIIMNSVQSVETTQKLMSKIIERGTKLSGYNLWFQLDAYDDGELAESLRYDLREYEQGFKNKRLKKQL</sequence>
<evidence type="ECO:0000256" key="1">
    <source>
        <dbReference type="SAM" id="MobiDB-lite"/>
    </source>
</evidence>
<dbReference type="PANTHER" id="PTHR28108:SF1">
    <property type="entry name" value="SWR1-COMPLEX PROTEIN 3"/>
    <property type="match status" value="1"/>
</dbReference>
<feature type="region of interest" description="Disordered" evidence="1">
    <location>
        <begin position="291"/>
        <end position="385"/>
    </location>
</feature>
<name>A0A1G4MC09_LACFM</name>
<dbReference type="Proteomes" id="UP000190831">
    <property type="component" value="Chromosome D"/>
</dbReference>
<evidence type="ECO:0000313" key="4">
    <source>
        <dbReference type="EMBL" id="SCW01343.1"/>
    </source>
</evidence>
<feature type="compositionally biased region" description="Basic and acidic residues" evidence="1">
    <location>
        <begin position="16"/>
        <end position="25"/>
    </location>
</feature>
<gene>
    <name evidence="4" type="ORF">LAFE_0D10484G</name>
</gene>
<feature type="compositionally biased region" description="Basic and acidic residues" evidence="1">
    <location>
        <begin position="328"/>
        <end position="343"/>
    </location>
</feature>
<accession>A0A1G4MC09</accession>